<name>C8XC63_NAKMY</name>
<dbReference type="KEGG" id="nml:Namu_5189"/>
<dbReference type="eggNOG" id="ENOG5033CI4">
    <property type="taxonomic scope" value="Bacteria"/>
</dbReference>
<dbReference type="EMBL" id="CP001737">
    <property type="protein sequence ID" value="ACV81457.1"/>
    <property type="molecule type" value="Genomic_DNA"/>
</dbReference>
<sequence length="79" mass="8572">MTTLDYEISVSGELPASVLEEIESFTVEVVPVRTVMRGPVPDQAALHGIINRLQSLGLELIEVRRIGETDDAGPTEGPR</sequence>
<gene>
    <name evidence="1" type="ordered locus">Namu_5189</name>
</gene>
<dbReference type="AlphaFoldDB" id="C8XC63"/>
<dbReference type="OrthoDB" id="4828421at2"/>
<dbReference type="Proteomes" id="UP000002218">
    <property type="component" value="Chromosome"/>
</dbReference>
<proteinExistence type="predicted"/>
<accession>C8XC63</accession>
<evidence type="ECO:0000313" key="1">
    <source>
        <dbReference type="EMBL" id="ACV81457.1"/>
    </source>
</evidence>
<reference evidence="1 2" key="2">
    <citation type="journal article" date="2010" name="Stand. Genomic Sci.">
        <title>Complete genome sequence of Nakamurella multipartita type strain (Y-104).</title>
        <authorList>
            <person name="Tice H."/>
            <person name="Mayilraj S."/>
            <person name="Sims D."/>
            <person name="Lapidus A."/>
            <person name="Nolan M."/>
            <person name="Lucas S."/>
            <person name="Glavina Del Rio T."/>
            <person name="Copeland A."/>
            <person name="Cheng J.F."/>
            <person name="Meincke L."/>
            <person name="Bruce D."/>
            <person name="Goodwin L."/>
            <person name="Pitluck S."/>
            <person name="Ivanova N."/>
            <person name="Mavromatis K."/>
            <person name="Ovchinnikova G."/>
            <person name="Pati A."/>
            <person name="Chen A."/>
            <person name="Palaniappan K."/>
            <person name="Land M."/>
            <person name="Hauser L."/>
            <person name="Chang Y.J."/>
            <person name="Jeffries C.D."/>
            <person name="Detter J.C."/>
            <person name="Brettin T."/>
            <person name="Rohde M."/>
            <person name="Goker M."/>
            <person name="Bristow J."/>
            <person name="Eisen J.A."/>
            <person name="Markowitz V."/>
            <person name="Hugenholtz P."/>
            <person name="Kyrpides N.C."/>
            <person name="Klenk H.P."/>
            <person name="Chen F."/>
        </authorList>
    </citation>
    <scope>NUCLEOTIDE SEQUENCE [LARGE SCALE GENOMIC DNA]</scope>
    <source>
        <strain evidence="2">ATCC 700099 / DSM 44233 / CIP 104796 / JCM 9543 / NBRC 105858 / Y-104</strain>
    </source>
</reference>
<protein>
    <submittedName>
        <fullName evidence="1">Uncharacterized protein</fullName>
    </submittedName>
</protein>
<dbReference type="RefSeq" id="WP_015750264.1">
    <property type="nucleotide sequence ID" value="NC_013235.1"/>
</dbReference>
<dbReference type="InParanoid" id="C8XC63"/>
<keyword evidence="2" id="KW-1185">Reference proteome</keyword>
<evidence type="ECO:0000313" key="2">
    <source>
        <dbReference type="Proteomes" id="UP000002218"/>
    </source>
</evidence>
<organism evidence="1 2">
    <name type="scientific">Nakamurella multipartita (strain ATCC 700099 / DSM 44233 / CIP 104796 / JCM 9543 / NBRC 105858 / Y-104)</name>
    <name type="common">Microsphaera multipartita</name>
    <dbReference type="NCBI Taxonomy" id="479431"/>
    <lineage>
        <taxon>Bacteria</taxon>
        <taxon>Bacillati</taxon>
        <taxon>Actinomycetota</taxon>
        <taxon>Actinomycetes</taxon>
        <taxon>Nakamurellales</taxon>
        <taxon>Nakamurellaceae</taxon>
        <taxon>Nakamurella</taxon>
    </lineage>
</organism>
<reference evidence="2" key="1">
    <citation type="submission" date="2009-09" db="EMBL/GenBank/DDBJ databases">
        <title>The complete genome of Nakamurella multipartita DSM 44233.</title>
        <authorList>
            <consortium name="US DOE Joint Genome Institute (JGI-PGF)"/>
            <person name="Lucas S."/>
            <person name="Copeland A."/>
            <person name="Lapidus A."/>
            <person name="Glavina del Rio T."/>
            <person name="Dalin E."/>
            <person name="Tice H."/>
            <person name="Bruce D."/>
            <person name="Goodwin L."/>
            <person name="Pitluck S."/>
            <person name="Kyrpides N."/>
            <person name="Mavromatis K."/>
            <person name="Ivanova N."/>
            <person name="Ovchinnikova G."/>
            <person name="Sims D."/>
            <person name="Meincke L."/>
            <person name="Brettin T."/>
            <person name="Detter J.C."/>
            <person name="Han C."/>
            <person name="Larimer F."/>
            <person name="Land M."/>
            <person name="Hauser L."/>
            <person name="Markowitz V."/>
            <person name="Cheng J.-F."/>
            <person name="Hugenholtz P."/>
            <person name="Woyke T."/>
            <person name="Wu D."/>
            <person name="Klenk H.-P."/>
            <person name="Eisen J.A."/>
        </authorList>
    </citation>
    <scope>NUCLEOTIDE SEQUENCE [LARGE SCALE GENOMIC DNA]</scope>
    <source>
        <strain evidence="2">ATCC 700099 / DSM 44233 / CIP 104796 / JCM 9543 / NBRC 105858 / Y-104</strain>
    </source>
</reference>
<dbReference type="HOGENOM" id="CLU_193861_0_0_11"/>